<comment type="caution">
    <text evidence="2">The sequence shown here is derived from an EMBL/GenBank/DDBJ whole genome shotgun (WGS) entry which is preliminary data.</text>
</comment>
<gene>
    <name evidence="2" type="ORF">B0T18DRAFT_445484</name>
</gene>
<dbReference type="Proteomes" id="UP001172155">
    <property type="component" value="Unassembled WGS sequence"/>
</dbReference>
<protein>
    <submittedName>
        <fullName evidence="2">Uncharacterized protein</fullName>
    </submittedName>
</protein>
<keyword evidence="3" id="KW-1185">Reference proteome</keyword>
<proteinExistence type="predicted"/>
<organism evidence="2 3">
    <name type="scientific">Schizothecium vesticola</name>
    <dbReference type="NCBI Taxonomy" id="314040"/>
    <lineage>
        <taxon>Eukaryota</taxon>
        <taxon>Fungi</taxon>
        <taxon>Dikarya</taxon>
        <taxon>Ascomycota</taxon>
        <taxon>Pezizomycotina</taxon>
        <taxon>Sordariomycetes</taxon>
        <taxon>Sordariomycetidae</taxon>
        <taxon>Sordariales</taxon>
        <taxon>Schizotheciaceae</taxon>
        <taxon>Schizothecium</taxon>
    </lineage>
</organism>
<feature type="region of interest" description="Disordered" evidence="1">
    <location>
        <begin position="1"/>
        <end position="26"/>
    </location>
</feature>
<evidence type="ECO:0000313" key="2">
    <source>
        <dbReference type="EMBL" id="KAK0749680.1"/>
    </source>
</evidence>
<sequence>MSNNGSNANSSSSNYANSTPYPDDGEVERTLLTNLCQQLVEIRDHYESSHGRVLKAKLETLQSLADERLQDLDQWDEPEEGDTANIAEYAAARTLATSLRRIIARIWTVDRTKSGHLSAPLIQELEDLVDARVEAERSQ</sequence>
<name>A0AA40F1T9_9PEZI</name>
<evidence type="ECO:0000256" key="1">
    <source>
        <dbReference type="SAM" id="MobiDB-lite"/>
    </source>
</evidence>
<feature type="compositionally biased region" description="Low complexity" evidence="1">
    <location>
        <begin position="1"/>
        <end position="18"/>
    </location>
</feature>
<dbReference type="AlphaFoldDB" id="A0AA40F1T9"/>
<accession>A0AA40F1T9</accession>
<dbReference type="EMBL" id="JAUKUD010000003">
    <property type="protein sequence ID" value="KAK0749680.1"/>
    <property type="molecule type" value="Genomic_DNA"/>
</dbReference>
<evidence type="ECO:0000313" key="3">
    <source>
        <dbReference type="Proteomes" id="UP001172155"/>
    </source>
</evidence>
<reference evidence="2" key="1">
    <citation type="submission" date="2023-06" db="EMBL/GenBank/DDBJ databases">
        <title>Genome-scale phylogeny and comparative genomics of the fungal order Sordariales.</title>
        <authorList>
            <consortium name="Lawrence Berkeley National Laboratory"/>
            <person name="Hensen N."/>
            <person name="Bonometti L."/>
            <person name="Westerberg I."/>
            <person name="Brannstrom I.O."/>
            <person name="Guillou S."/>
            <person name="Cros-Aarteil S."/>
            <person name="Calhoun S."/>
            <person name="Haridas S."/>
            <person name="Kuo A."/>
            <person name="Mondo S."/>
            <person name="Pangilinan J."/>
            <person name="Riley R."/>
            <person name="LaButti K."/>
            <person name="Andreopoulos B."/>
            <person name="Lipzen A."/>
            <person name="Chen C."/>
            <person name="Yanf M."/>
            <person name="Daum C."/>
            <person name="Ng V."/>
            <person name="Clum A."/>
            <person name="Steindorff A."/>
            <person name="Ohm R."/>
            <person name="Martin F."/>
            <person name="Silar P."/>
            <person name="Natvig D."/>
            <person name="Lalanne C."/>
            <person name="Gautier V."/>
            <person name="Ament-velasquez S.L."/>
            <person name="Kruys A."/>
            <person name="Hutchinson M.I."/>
            <person name="Powell A.J."/>
            <person name="Barry K."/>
            <person name="Miller A.N."/>
            <person name="Grigoriev I.V."/>
            <person name="Debuchy R."/>
            <person name="Gladieux P."/>
            <person name="Thoren M.H."/>
            <person name="Johannesson H."/>
        </authorList>
    </citation>
    <scope>NUCLEOTIDE SEQUENCE</scope>
    <source>
        <strain evidence="2">SMH3187-1</strain>
    </source>
</reference>